<accession>A0A2R6PG40</accession>
<evidence type="ECO:0000256" key="2">
    <source>
        <dbReference type="ARBA" id="ARBA00022598"/>
    </source>
</evidence>
<dbReference type="STRING" id="98765.A0A2R6PG40"/>
<evidence type="ECO:0000259" key="4">
    <source>
        <dbReference type="Pfam" id="PF13193"/>
    </source>
</evidence>
<dbReference type="Gene3D" id="3.40.50.12780">
    <property type="entry name" value="N-terminal domain of ligase-like"/>
    <property type="match status" value="1"/>
</dbReference>
<dbReference type="InterPro" id="IPR042099">
    <property type="entry name" value="ANL_N_sf"/>
</dbReference>
<dbReference type="InterPro" id="IPR000873">
    <property type="entry name" value="AMP-dep_synth/lig_dom"/>
</dbReference>
<feature type="domain" description="AMP-binding enzyme C-terminal" evidence="4">
    <location>
        <begin position="160"/>
        <end position="215"/>
    </location>
</feature>
<reference evidence="5 6" key="1">
    <citation type="submission" date="2018-02" db="EMBL/GenBank/DDBJ databases">
        <title>Genome sequence of the basidiomycete white-rot fungus Phlebia centrifuga.</title>
        <authorList>
            <person name="Granchi Z."/>
            <person name="Peng M."/>
            <person name="de Vries R.P."/>
            <person name="Hilden K."/>
            <person name="Makela M.R."/>
            <person name="Grigoriev I."/>
            <person name="Riley R."/>
        </authorList>
    </citation>
    <scope>NUCLEOTIDE SEQUENCE [LARGE SCALE GENOMIC DNA]</scope>
    <source>
        <strain evidence="5 6">FBCC195</strain>
    </source>
</reference>
<protein>
    <submittedName>
        <fullName evidence="5">Uncharacterized protein</fullName>
    </submittedName>
</protein>
<dbReference type="Proteomes" id="UP000186601">
    <property type="component" value="Unassembled WGS sequence"/>
</dbReference>
<dbReference type="GO" id="GO:0006631">
    <property type="term" value="P:fatty acid metabolic process"/>
    <property type="evidence" value="ECO:0007669"/>
    <property type="project" value="TreeGrafter"/>
</dbReference>
<evidence type="ECO:0000313" key="5">
    <source>
        <dbReference type="EMBL" id="PSR90673.1"/>
    </source>
</evidence>
<proteinExistence type="inferred from homology"/>
<dbReference type="InterPro" id="IPR045851">
    <property type="entry name" value="AMP-bd_C_sf"/>
</dbReference>
<dbReference type="Pfam" id="PF00501">
    <property type="entry name" value="AMP-binding"/>
    <property type="match status" value="1"/>
</dbReference>
<sequence>MVTDLVESSLDGQALDTLLFGGAPAPDQLPKKAKEAFPNTVLSQAYGMTETNSIAVGIAGEDYEARPNSAGLPCPVNDVLIVKDGKVVPPGEVGEIWLRGPDVMQEYWGDPEATAKAISRDGWIATGDIGNIDEEGFLYVRDRIKDLIIRGGENIASVTVENALYHDERLAEVAAVGVPHEKLGEIVAAIVSTKPAFHGKVKETELMEIARARHAPLS</sequence>
<dbReference type="PANTHER" id="PTHR43201">
    <property type="entry name" value="ACYL-COA SYNTHETASE"/>
    <property type="match status" value="1"/>
</dbReference>
<name>A0A2R6PG40_9APHY</name>
<comment type="caution">
    <text evidence="5">The sequence shown here is derived from an EMBL/GenBank/DDBJ whole genome shotgun (WGS) entry which is preliminary data.</text>
</comment>
<dbReference type="GO" id="GO:0031956">
    <property type="term" value="F:medium-chain fatty acid-CoA ligase activity"/>
    <property type="evidence" value="ECO:0007669"/>
    <property type="project" value="TreeGrafter"/>
</dbReference>
<dbReference type="InterPro" id="IPR025110">
    <property type="entry name" value="AMP-bd_C"/>
</dbReference>
<keyword evidence="2" id="KW-0436">Ligase</keyword>
<evidence type="ECO:0000259" key="3">
    <source>
        <dbReference type="Pfam" id="PF00501"/>
    </source>
</evidence>
<comment type="similarity">
    <text evidence="1">Belongs to the ATP-dependent AMP-binding enzyme family.</text>
</comment>
<organism evidence="5 6">
    <name type="scientific">Hermanssonia centrifuga</name>
    <dbReference type="NCBI Taxonomy" id="98765"/>
    <lineage>
        <taxon>Eukaryota</taxon>
        <taxon>Fungi</taxon>
        <taxon>Dikarya</taxon>
        <taxon>Basidiomycota</taxon>
        <taxon>Agaricomycotina</taxon>
        <taxon>Agaricomycetes</taxon>
        <taxon>Polyporales</taxon>
        <taxon>Meruliaceae</taxon>
        <taxon>Hermanssonia</taxon>
    </lineage>
</organism>
<gene>
    <name evidence="5" type="ORF">PHLCEN_2v4822</name>
</gene>
<evidence type="ECO:0000313" key="6">
    <source>
        <dbReference type="Proteomes" id="UP000186601"/>
    </source>
</evidence>
<evidence type="ECO:0000256" key="1">
    <source>
        <dbReference type="ARBA" id="ARBA00006432"/>
    </source>
</evidence>
<dbReference type="EMBL" id="MLYV02000493">
    <property type="protein sequence ID" value="PSR90673.1"/>
    <property type="molecule type" value="Genomic_DNA"/>
</dbReference>
<dbReference type="AlphaFoldDB" id="A0A2R6PG40"/>
<dbReference type="PANTHER" id="PTHR43201:SF5">
    <property type="entry name" value="MEDIUM-CHAIN ACYL-COA LIGASE ACSF2, MITOCHONDRIAL"/>
    <property type="match status" value="1"/>
</dbReference>
<keyword evidence="6" id="KW-1185">Reference proteome</keyword>
<feature type="domain" description="AMP-dependent synthetase/ligase" evidence="3">
    <location>
        <begin position="11"/>
        <end position="108"/>
    </location>
</feature>
<dbReference type="OrthoDB" id="10253115at2759"/>
<dbReference type="Gene3D" id="3.30.300.30">
    <property type="match status" value="1"/>
</dbReference>
<dbReference type="SUPFAM" id="SSF56801">
    <property type="entry name" value="Acetyl-CoA synthetase-like"/>
    <property type="match status" value="1"/>
</dbReference>
<dbReference type="Pfam" id="PF13193">
    <property type="entry name" value="AMP-binding_C"/>
    <property type="match status" value="1"/>
</dbReference>